<keyword evidence="2" id="KW-1185">Reference proteome</keyword>
<organism evidence="1 2">
    <name type="scientific">Nitrosospira lacus</name>
    <dbReference type="NCBI Taxonomy" id="1288494"/>
    <lineage>
        <taxon>Bacteria</taxon>
        <taxon>Pseudomonadati</taxon>
        <taxon>Pseudomonadota</taxon>
        <taxon>Betaproteobacteria</taxon>
        <taxon>Nitrosomonadales</taxon>
        <taxon>Nitrosomonadaceae</taxon>
        <taxon>Nitrosospira</taxon>
    </lineage>
</organism>
<name>A0A1W6SSN4_9PROT</name>
<dbReference type="RefSeq" id="WP_004173984.1">
    <property type="nucleotide sequence ID" value="NZ_CP021106.3"/>
</dbReference>
<dbReference type="InterPro" id="IPR036513">
    <property type="entry name" value="STAS_dom_sf"/>
</dbReference>
<gene>
    <name evidence="1" type="ORF">EBAPG3_014115</name>
</gene>
<evidence type="ECO:0000313" key="2">
    <source>
        <dbReference type="Proteomes" id="UP000012179"/>
    </source>
</evidence>
<accession>A0A1W6SSN4</accession>
<proteinExistence type="predicted"/>
<dbReference type="Gene3D" id="3.40.50.10600">
    <property type="entry name" value="SpoIIaa-like domains"/>
    <property type="match status" value="1"/>
</dbReference>
<protein>
    <submittedName>
        <fullName evidence="1">STAS/SEC14 domain-containing protein</fullName>
    </submittedName>
</protein>
<dbReference type="KEGG" id="nlc:EBAPG3_014115"/>
<dbReference type="AlphaFoldDB" id="A0A1W6SSN4"/>
<reference evidence="1 2" key="1">
    <citation type="journal article" date="2015" name="Int. J. Syst. Evol. Microbiol.">
        <title>Nitrosospira lacus sp. nov., a psychrotolerant, ammonia-oxidizing bacterium from sandy lake sediment.</title>
        <authorList>
            <person name="Urakawa H."/>
            <person name="Garcia J.C."/>
            <person name="Nielsen J.L."/>
            <person name="Le V.Q."/>
            <person name="Kozlowski J.A."/>
            <person name="Stein L.Y."/>
            <person name="Lim C.K."/>
            <person name="Pommerening-Roser A."/>
            <person name="Martens-Habbena W."/>
            <person name="Stahl D.A."/>
            <person name="Klotz M.G."/>
        </authorList>
    </citation>
    <scope>NUCLEOTIDE SEQUENCE [LARGE SCALE GENOMIC DNA]</scope>
    <source>
        <strain evidence="1 2">APG3</strain>
    </source>
</reference>
<dbReference type="InterPro" id="IPR021866">
    <property type="entry name" value="SpoIIAA-like"/>
</dbReference>
<evidence type="ECO:0000313" key="1">
    <source>
        <dbReference type="EMBL" id="ARO88811.1"/>
    </source>
</evidence>
<dbReference type="EMBL" id="CP021106">
    <property type="protein sequence ID" value="ARO88811.1"/>
    <property type="molecule type" value="Genomic_DNA"/>
</dbReference>
<dbReference type="SUPFAM" id="SSF52091">
    <property type="entry name" value="SpoIIaa-like"/>
    <property type="match status" value="1"/>
</dbReference>
<dbReference type="OrthoDB" id="555504at2"/>
<dbReference type="InterPro" id="IPR038396">
    <property type="entry name" value="SpoIIAA-like_sf"/>
</dbReference>
<dbReference type="eggNOG" id="ENOG5032Z4S">
    <property type="taxonomic scope" value="Bacteria"/>
</dbReference>
<sequence>MMRLLTNLPDHIVGVSASGQIDAKDYETVLIPAIDAALRKHKRIRVLYQLTTDFEGFTTGAMWDDAKLGLAHLLAWERIAVVTDVHWVANATRMFAFLLPGLVKVFSNEEQSDAEKWIAA</sequence>
<dbReference type="Proteomes" id="UP000012179">
    <property type="component" value="Chromosome"/>
</dbReference>
<dbReference type="Pfam" id="PF11964">
    <property type="entry name" value="SpoIIAA-like"/>
    <property type="match status" value="1"/>
</dbReference>